<evidence type="ECO:0000256" key="2">
    <source>
        <dbReference type="ARBA" id="ARBA00004465"/>
    </source>
</evidence>
<dbReference type="SMART" id="SM00832">
    <property type="entry name" value="C8"/>
    <property type="match status" value="4"/>
</dbReference>
<dbReference type="PROSITE" id="PS00018">
    <property type="entry name" value="EF_HAND_1"/>
    <property type="match status" value="2"/>
</dbReference>
<evidence type="ECO:0000256" key="9">
    <source>
        <dbReference type="ARBA" id="ARBA00022536"/>
    </source>
</evidence>
<dbReference type="Gene3D" id="2.10.25.10">
    <property type="entry name" value="Laminin"/>
    <property type="match status" value="3"/>
</dbReference>
<feature type="compositionally biased region" description="Pro residues" evidence="26">
    <location>
        <begin position="2121"/>
        <end position="2133"/>
    </location>
</feature>
<evidence type="ECO:0000256" key="22">
    <source>
        <dbReference type="ARBA" id="ARBA00061260"/>
    </source>
</evidence>
<evidence type="ECO:0000256" key="8">
    <source>
        <dbReference type="ARBA" id="ARBA00022525"/>
    </source>
</evidence>
<keyword evidence="6" id="KW-1003">Cell membrane</keyword>
<comment type="subcellular location">
    <subcellularLocation>
        <location evidence="2">Apical cell membrane</location>
        <topology evidence="2">Peripheral membrane protein</topology>
        <orientation evidence="2">Extracellular side</orientation>
    </subcellularLocation>
    <subcellularLocation>
        <location evidence="3">Cytoplasm</location>
    </subcellularLocation>
    <subcellularLocation>
        <location evidence="4">Golgi apparatus</location>
    </subcellularLocation>
    <subcellularLocation>
        <location evidence="1">Secreted</location>
        <location evidence="1">Extracellular space</location>
    </subcellularLocation>
</comment>
<evidence type="ECO:0000256" key="13">
    <source>
        <dbReference type="ARBA" id="ARBA00022729"/>
    </source>
</evidence>
<keyword evidence="11" id="KW-0344">Guanine-nucleotide releasing factor</keyword>
<dbReference type="InterPro" id="IPR001846">
    <property type="entry name" value="VWF_type-D"/>
</dbReference>
<dbReference type="PANTHER" id="PTHR11339:SF228">
    <property type="entry name" value="OTOGELIN"/>
    <property type="match status" value="1"/>
</dbReference>
<keyword evidence="8" id="KW-0964">Secreted</keyword>
<dbReference type="Pfam" id="PF25961">
    <property type="entry name" value="OTOGL_N"/>
    <property type="match status" value="1"/>
</dbReference>
<dbReference type="InterPro" id="IPR058755">
    <property type="entry name" value="Fn1-VW_OTOGL"/>
</dbReference>
<organism evidence="31 32">
    <name type="scientific">Sciurus carolinensis</name>
    <name type="common">Eastern gray squirrel</name>
    <dbReference type="NCBI Taxonomy" id="30640"/>
    <lineage>
        <taxon>Eukaryota</taxon>
        <taxon>Metazoa</taxon>
        <taxon>Chordata</taxon>
        <taxon>Craniata</taxon>
        <taxon>Vertebrata</taxon>
        <taxon>Euteleostomi</taxon>
        <taxon>Mammalia</taxon>
        <taxon>Eutheria</taxon>
        <taxon>Euarchontoglires</taxon>
        <taxon>Glires</taxon>
        <taxon>Rodentia</taxon>
        <taxon>Sciuromorpha</taxon>
        <taxon>Sciuridae</taxon>
        <taxon>Sciurinae</taxon>
        <taxon>Sciurini</taxon>
        <taxon>Sciurus</taxon>
    </lineage>
</organism>
<comment type="function">
    <text evidence="21">Glycoprotein specific to acellular membranes of the inner ear. May be required for the anchoring of the otoconial membranes and cupulae to the underlying neuroepithelia in the vestibule. May be involved in the organization and/or stabilization of the fibrillar network that compose the tectorial membrane in the cochlea. May play a role in mechanotransduction processes.</text>
</comment>
<sequence length="3296" mass="360891">MRWRTSLLQYYFLSATCLLITLEAVPIDIDKTKVQNTQPVESAKIEPPDTGLYYDEYLKQVIDVLETDKHFREKLQKADIEEIKSGRLSKELDLVSHHVRTKLDELKRQEVGRLRMLIKAKLDSLQNIGMDHQALLKQFDHLNHLNPDKFESTDLDMLIKAATSDLEHYDKTRHEEFKKYEMMKEHERREYLKTLNEEKRKEEESKFEEMKKKHENHPKVNHPGSKDQLKEVWEETDGLDPNDFDPKTFFKLHDVNNDGFLDEQELEALFTKELEKVYDAQNEEDDMVEMEEERLRMREHVMSEVDTNKDRLVTLEEFLKATEKKEFLEPDSWETLDQQQLFTEEELKEYEKIIALQEDALKKRADELQKQKEELRYQHDQLEARKQEYHQAIQQMEQKKLQQGTAPSGTTGELKPHLFSCFNGGECVHPAFCDCRRFNASGPRCQMVYNAGPERDSICRAWGQHHVETFDGLYYYLSGKGSYTLVGHHEPEGQSFSIQICSPASMGVSVCTQLSVTVDASMPVDHAARWVSLGCTLILGGRNMYNAGPERDSICRAWGQHHVETFDGLYYYLSGKGSYTLVGHHEPEGQSFSIQLRARTVAGTDELAFEPSNQVHNDPQCGSAPYTCSRSVSLFLAGEQEIHLDKEVTHGGMRVPLPHVIGTVHLQQLAGYVIVRHQSAFTLAWDGTSAVYIKMSPEFLGWTQGLCGNNNADPQDDLVTSYGKLTDDVAEFVHSWQELVPNHPPGPTTSSLPRPPCLQQSPGTMQGVYERCEALLRPPFDVCHAYVSPLPFAASCTSDLCQSGSDEATWCRALAEYARACAQAGRPLQGWRTQLWQCTVHCKEKAFTYNECITCCPASCQSRTSCVDSEIACVDGCYCPNAECSVTGDIHFTTFDGRRYTFPATCQYILAKSRSSGTFTVTLQNAPCGLNQDGACVQSVSVILHQDPRRQVTLTQAGDVLLFDQYKITPPYTDDAFEIRRLSSVFLRVRTNVGVRVLYDREGLRLYLRVDQRWVEDTVGLCGTFNGNTQDDFLSPVGVPESTPQLFGNSWKTLSACSPLVSGSPLDPCDVHLQAASYAVQSCSVLMGELFAPCSAYLSPVPYFEQCRRDACRCGQPCLCATLAHYAHLCQRHGLTVNFRAHLPACALSCEATKEYSPCVTLCGQTCQDLASPEACAVDGGSDFSRDECVEGCTCPPDTYLDAQADLCVPRNQCSCHFQGMDYPPGNNDIPSLGHCHCKDGVMICDSRAPAAACPAGQVFVNCSDLHTDSELSRERTCEQQLLNLSMPAHSPCLSGCACPHGLLRHGDACFPPEECPCTWKGKEYFPGDQVMSPCHTCVCQRGSFQCTLYPCASTCTAYGDRHYRTFDGLPFDFVGACKVHLVKSTSDFSFSVIIENVNCYSSGIICRKFISINVGNSLIIFDDDSGNPSPESFLDEKQEVHMWRAGFFTLVHFPREHITLLWDQRTTVHVQAGPQWQGQLAGLCGNFDLKTINEMRTPENLELTNPQEFGSSWAAVECPDTLDPRDTCVLNPLREPFAKKECGILLSEVFETCHPVVDVTWFYSNCLTDTCGCSRGGDCECFCASVSAYAHQCCQHGVAVDWRTPRLCPYDCDFFNKALGKGPYQLSSVAAGGALVATKAVGNDIALVRAEDVAPGDIVSFLLTAALYKAKAHDPDVVSLEAADRPNFFLHITANGSVELAKWQGSETFHHHTSFLLHQGTWRVGLVALESLAKPGFFLSVSGLGLALRLYEHTEAFRWGTLFHLLDAKSLGNAYPTCEWHYNACASPCFQTCRDPQATSCQDVPRVEGCVPVCPAPKVLDEVTQRCVYLEDCIEPAIWVPTEALGNETLPPGQVLPTSSDKQPQLLQETTRAPTHRPVLTPEAPLTRALNPPMAASKGTMLSTGPTQSSLQQPLGVTASNLSAHPTEAPASKGVTASPLATSQPLESVSLPLSLQTPTPGMLSGAVETTRVTMTFAGSSNITVSSRSPPVPRFPLMTKAVTVTGHGSLPIKTTPLQPALPESPSSRPMASSGATSISPTSSGSRKTLLTPPVAKVTNETGIPQPTQTQNISSPSSSPIMAITAPQQALVSHLATTGREVVPSTEKGAPGHDQPIELPSSPHPSPVPTAPPRPARHTTTATRPAALSPGPLVATSLSTVAHRLGATASRSLESTQPSQLLSGLPPDTSLPLAKVGTSASVAASGSKGSVITPPLQHQATSLAITTTPPALTFSSALPVTPAVDTTSMAPSLLLEAKLPTSGDVAMAAGVAPTVSIAPRKSTTQKMTIFSKQVSLPTSVYGSAKGGPTEFTPAVVRTLATLVTEAEGLQVGTVPPRPTSYPLSRVSARTSSRESSLVLLPQLTEAHGSSARPQPPAESVGEATTEPSGRSAPAQSIAQGPSESMAITTEVNTSATCVPIAEQDCVRHICLEGQLIRVNQSQHCPQGAAPPRCGVLGLAVRVGGDHCCPLWECACRCSIFPDLSFVTFDGSHVALFKEAIYILSQSPDEMISVHVLDCKSANLGHLNWPPFCLVILNVTHLAHQITIDRFNRKITVNSQIVRPPVSRYGFRIEDTGHMYLIRTPSYIQIQWLHSSGLMILEASKVSKAQGHGLCGICDGDAANDLTLKDGSVVGRAEDPAPFLDSWQVPSSLTSEGQTRFRPDSCATSDCSPCLRMVSNRTFSACHRFVPPESFCELWIRDTKYVQQPCVALTVYVAMCHKFHVCIEWRRSDYCPFLCSSDSTYQACVVACESPKSCQDGMLGPLDPEQCQVLGEGCVCSEGTMLHRRHSALCIPEDKCACTDSMGVPRALGETWNSSLSGCCQHQCQAPDTIVPVDLECPGPRPESCPRFGEEALLLPTEDPCCLGTVCVCNQTLCEGLAPTCRPGHRLVTHFQEDSCCPSYSCECDPDLCEAEPVPDCRQDQTLMAGRLGDSCCTSYFCACGDCPDPIPECQEGEALTVHRNTTELCCPLYECVCESFRCPQVQCGMGTALVEVWSPDRCCPYKSCECDCDTIPVPRCHLWEKSQLDEEFMHSAENVCGCAKYECVKAPVCLSRELGVMQPGQTVVELSADGVCHTSRCTDLIDPLTSFYQINTTSVLCDVHCEANQEYEHPRDLAACCGSCRNVSCLFTFPNGTTSLFLPGASWIADCTRHHCGSTPLGAVLVRSPISCPPLNETECAKVGGSVVPSLEGCCRTCKEDGRSCKKVTIRMTIRKNDCRSNTPVRDAGMVVNLVSCDGRCPSASIYNHNINTYARFCKCCREVGLQRRSVQLFCAANATWVPYTVQEPTDCACQWS</sequence>
<keyword evidence="12" id="KW-0479">Metal-binding</keyword>
<evidence type="ECO:0000256" key="10">
    <source>
        <dbReference type="ARBA" id="ARBA00022553"/>
    </source>
</evidence>
<feature type="coiled-coil region" evidence="25">
    <location>
        <begin position="354"/>
        <end position="402"/>
    </location>
</feature>
<dbReference type="GO" id="GO:0031012">
    <property type="term" value="C:extracellular matrix"/>
    <property type="evidence" value="ECO:0007669"/>
    <property type="project" value="TreeGrafter"/>
</dbReference>
<dbReference type="InterPro" id="IPR050780">
    <property type="entry name" value="Mucin_vWF_Thrombospondin_sf"/>
</dbReference>
<dbReference type="FunFam" id="2.10.25.10:FF:000397">
    <property type="entry name" value="Otogelin"/>
    <property type="match status" value="1"/>
</dbReference>
<dbReference type="PROSITE" id="PS01225">
    <property type="entry name" value="CTCK_2"/>
    <property type="match status" value="1"/>
</dbReference>
<evidence type="ECO:0000259" key="28">
    <source>
        <dbReference type="PROSITE" id="PS01225"/>
    </source>
</evidence>
<keyword evidence="19" id="KW-1015">Disulfide bond</keyword>
<feature type="compositionally biased region" description="Polar residues" evidence="26">
    <location>
        <begin position="2384"/>
        <end position="2402"/>
    </location>
</feature>
<feature type="region of interest" description="Disordered" evidence="26">
    <location>
        <begin position="2099"/>
        <end position="2151"/>
    </location>
</feature>
<dbReference type="InterPro" id="IPR002048">
    <property type="entry name" value="EF_hand_dom"/>
</dbReference>
<dbReference type="Pfam" id="PF25962">
    <property type="entry name" value="TIL_OTOGL_Mucin"/>
    <property type="match status" value="1"/>
</dbReference>
<dbReference type="InterPro" id="IPR002919">
    <property type="entry name" value="TIL_dom"/>
</dbReference>
<feature type="domain" description="EF-hand" evidence="29">
    <location>
        <begin position="293"/>
        <end position="328"/>
    </location>
</feature>
<keyword evidence="20" id="KW-0325">Glycoprotein</keyword>
<dbReference type="SUPFAM" id="SSF110221">
    <property type="entry name" value="AbfB domain"/>
    <property type="match status" value="1"/>
</dbReference>
<dbReference type="CDD" id="cd00051">
    <property type="entry name" value="EFh"/>
    <property type="match status" value="1"/>
</dbReference>
<evidence type="ECO:0000256" key="20">
    <source>
        <dbReference type="ARBA" id="ARBA00023180"/>
    </source>
</evidence>
<evidence type="ECO:0000256" key="14">
    <source>
        <dbReference type="ARBA" id="ARBA00022737"/>
    </source>
</evidence>
<dbReference type="InterPro" id="IPR058754">
    <property type="entry name" value="OTOGL-like_N"/>
</dbReference>
<evidence type="ECO:0000256" key="1">
    <source>
        <dbReference type="ARBA" id="ARBA00004239"/>
    </source>
</evidence>
<feature type="region of interest" description="Disordered" evidence="26">
    <location>
        <begin position="195"/>
        <end position="225"/>
    </location>
</feature>
<dbReference type="Pfam" id="PF25434">
    <property type="entry name" value="NUCB1_N"/>
    <property type="match status" value="1"/>
</dbReference>
<dbReference type="SMART" id="SM00216">
    <property type="entry name" value="VWD"/>
    <property type="match status" value="4"/>
</dbReference>
<dbReference type="FunFam" id="2.10.25.10:FF:001017">
    <property type="entry name" value="Otogelin"/>
    <property type="match status" value="1"/>
</dbReference>
<keyword evidence="25" id="KW-0175">Coiled coil</keyword>
<feature type="domain" description="EF-hand" evidence="29">
    <location>
        <begin position="241"/>
        <end position="276"/>
    </location>
</feature>
<proteinExistence type="inferred from homology"/>
<dbReference type="InterPro" id="IPR058753">
    <property type="entry name" value="TIL_OTOGL_Mucin"/>
</dbReference>
<feature type="region of interest" description="Disordered" evidence="26">
    <location>
        <begin position="1850"/>
        <end position="1914"/>
    </location>
</feature>
<evidence type="ECO:0000256" key="11">
    <source>
        <dbReference type="ARBA" id="ARBA00022658"/>
    </source>
</evidence>
<dbReference type="Pfam" id="PF08742">
    <property type="entry name" value="C8"/>
    <property type="match status" value="4"/>
</dbReference>
<name>A0AA41N3U2_SCICA</name>
<evidence type="ECO:0000256" key="3">
    <source>
        <dbReference type="ARBA" id="ARBA00004496"/>
    </source>
</evidence>
<keyword evidence="9" id="KW-0245">EGF-like domain</keyword>
<dbReference type="PANTHER" id="PTHR11339">
    <property type="entry name" value="EXTRACELLULAR MATRIX GLYCOPROTEIN RELATED"/>
    <property type="match status" value="1"/>
</dbReference>
<evidence type="ECO:0000256" key="4">
    <source>
        <dbReference type="ARBA" id="ARBA00004555"/>
    </source>
</evidence>
<feature type="compositionally biased region" description="Polar residues" evidence="26">
    <location>
        <begin position="1901"/>
        <end position="1914"/>
    </location>
</feature>
<keyword evidence="18" id="KW-0472">Membrane</keyword>
<keyword evidence="17" id="KW-0238">DNA-binding</keyword>
<dbReference type="GO" id="GO:0003677">
    <property type="term" value="F:DNA binding"/>
    <property type="evidence" value="ECO:0007669"/>
    <property type="project" value="UniProtKB-KW"/>
</dbReference>
<dbReference type="GO" id="GO:0005615">
    <property type="term" value="C:extracellular space"/>
    <property type="evidence" value="ECO:0007669"/>
    <property type="project" value="TreeGrafter"/>
</dbReference>
<dbReference type="GO" id="GO:0046373">
    <property type="term" value="P:L-arabinose metabolic process"/>
    <property type="evidence" value="ECO:0007669"/>
    <property type="project" value="InterPro"/>
</dbReference>
<gene>
    <name evidence="31" type="ORF">SUZIE_171600</name>
</gene>
<evidence type="ECO:0000256" key="12">
    <source>
        <dbReference type="ARBA" id="ARBA00022723"/>
    </source>
</evidence>
<evidence type="ECO:0000256" key="23">
    <source>
        <dbReference type="ARBA" id="ARBA00068675"/>
    </source>
</evidence>
<keyword evidence="32" id="KW-1185">Reference proteome</keyword>
<evidence type="ECO:0000313" key="32">
    <source>
        <dbReference type="Proteomes" id="UP001166674"/>
    </source>
</evidence>
<keyword evidence="14" id="KW-0677">Repeat</keyword>
<evidence type="ECO:0000256" key="26">
    <source>
        <dbReference type="SAM" id="MobiDB-lite"/>
    </source>
</evidence>
<evidence type="ECO:0000256" key="7">
    <source>
        <dbReference type="ARBA" id="ARBA00022490"/>
    </source>
</evidence>
<dbReference type="FunFam" id="1.10.238.10:FF:000045">
    <property type="entry name" value="Nucleobindin 2"/>
    <property type="match status" value="1"/>
</dbReference>
<comment type="caution">
    <text evidence="31">The sequence shown here is derived from an EMBL/GenBank/DDBJ whole genome shotgun (WGS) entry which is preliminary data.</text>
</comment>
<dbReference type="InterPro" id="IPR018247">
    <property type="entry name" value="EF_Hand_1_Ca_BS"/>
</dbReference>
<evidence type="ECO:0000256" key="6">
    <source>
        <dbReference type="ARBA" id="ARBA00022475"/>
    </source>
</evidence>
<comment type="similarity">
    <text evidence="5">Belongs to the nucleobindin family.</text>
</comment>
<evidence type="ECO:0000256" key="16">
    <source>
        <dbReference type="ARBA" id="ARBA00023034"/>
    </source>
</evidence>
<dbReference type="Pfam" id="PF01826">
    <property type="entry name" value="TIL"/>
    <property type="match status" value="1"/>
</dbReference>
<evidence type="ECO:0000313" key="31">
    <source>
        <dbReference type="EMBL" id="MBZ3883163.1"/>
    </source>
</evidence>
<evidence type="ECO:0000256" key="25">
    <source>
        <dbReference type="SAM" id="Coils"/>
    </source>
</evidence>
<dbReference type="InterPro" id="IPR057576">
    <property type="entry name" value="NUCB1_N"/>
</dbReference>
<feature type="compositionally biased region" description="Low complexity" evidence="26">
    <location>
        <begin position="2031"/>
        <end position="2045"/>
    </location>
</feature>
<dbReference type="SUPFAM" id="SSF57567">
    <property type="entry name" value="Serine protease inhibitors"/>
    <property type="match status" value="3"/>
</dbReference>
<feature type="compositionally biased region" description="Polar residues" evidence="26">
    <location>
        <begin position="1857"/>
        <end position="1874"/>
    </location>
</feature>
<dbReference type="GO" id="GO:0005085">
    <property type="term" value="F:guanyl-nucleotide exchange factor activity"/>
    <property type="evidence" value="ECO:0007669"/>
    <property type="project" value="UniProtKB-KW"/>
</dbReference>
<dbReference type="CDD" id="cd19941">
    <property type="entry name" value="TIL"/>
    <property type="match status" value="3"/>
</dbReference>
<dbReference type="Gene3D" id="1.10.238.10">
    <property type="entry name" value="EF-hand"/>
    <property type="match status" value="1"/>
</dbReference>
<dbReference type="SMART" id="SM00054">
    <property type="entry name" value="EFh"/>
    <property type="match status" value="2"/>
</dbReference>
<dbReference type="SMART" id="SM00041">
    <property type="entry name" value="CT"/>
    <property type="match status" value="1"/>
</dbReference>
<dbReference type="InterPro" id="IPR006207">
    <property type="entry name" value="Cys_knot_C"/>
</dbReference>
<dbReference type="GO" id="GO:0016324">
    <property type="term" value="C:apical plasma membrane"/>
    <property type="evidence" value="ECO:0007669"/>
    <property type="project" value="UniProtKB-SubCell"/>
</dbReference>
<feature type="signal peptide" evidence="27">
    <location>
        <begin position="1"/>
        <end position="24"/>
    </location>
</feature>
<keyword evidence="10" id="KW-0597">Phosphoprotein</keyword>
<dbReference type="Pfam" id="PF00094">
    <property type="entry name" value="VWD"/>
    <property type="match status" value="5"/>
</dbReference>
<comment type="caution">
    <text evidence="24">Lacks conserved residue(s) required for the propagation of feature annotation.</text>
</comment>
<evidence type="ECO:0000256" key="17">
    <source>
        <dbReference type="ARBA" id="ARBA00023125"/>
    </source>
</evidence>
<dbReference type="InterPro" id="IPR036195">
    <property type="entry name" value="AbfB_ABD_sf"/>
</dbReference>
<protein>
    <recommendedName>
        <fullName evidence="23">Otogelin</fullName>
    </recommendedName>
</protein>
<dbReference type="InterPro" id="IPR036084">
    <property type="entry name" value="Ser_inhib-like_sf"/>
</dbReference>
<dbReference type="GO" id="GO:0046556">
    <property type="term" value="F:alpha-L-arabinofuranosidase activity"/>
    <property type="evidence" value="ECO:0007669"/>
    <property type="project" value="InterPro"/>
</dbReference>
<feature type="domain" description="VWFD" evidence="30">
    <location>
        <begin position="1354"/>
        <end position="1522"/>
    </location>
</feature>
<feature type="domain" description="CTCK" evidence="28">
    <location>
        <begin position="3204"/>
        <end position="3296"/>
    </location>
</feature>
<dbReference type="Pfam" id="PF13499">
    <property type="entry name" value="EF-hand_7"/>
    <property type="match status" value="1"/>
</dbReference>
<evidence type="ECO:0000256" key="19">
    <source>
        <dbReference type="ARBA" id="ARBA00023157"/>
    </source>
</evidence>
<feature type="domain" description="VWFD" evidence="30">
    <location>
        <begin position="882"/>
        <end position="1058"/>
    </location>
</feature>
<evidence type="ECO:0000256" key="24">
    <source>
        <dbReference type="PROSITE-ProRule" id="PRU00039"/>
    </source>
</evidence>
<feature type="compositionally biased region" description="Basic and acidic residues" evidence="26">
    <location>
        <begin position="195"/>
        <end position="212"/>
    </location>
</feature>
<reference evidence="31" key="1">
    <citation type="submission" date="2020-03" db="EMBL/GenBank/DDBJ databases">
        <title>Studies in the Genomics of Life Span.</title>
        <authorList>
            <person name="Glass D."/>
        </authorList>
    </citation>
    <scope>NUCLEOTIDE SEQUENCE</scope>
    <source>
        <strain evidence="31">SUZIE</strain>
        <tissue evidence="31">Muscle</tissue>
    </source>
</reference>
<evidence type="ECO:0000256" key="27">
    <source>
        <dbReference type="SAM" id="SignalP"/>
    </source>
</evidence>
<dbReference type="Gene3D" id="2.80.10.50">
    <property type="match status" value="1"/>
</dbReference>
<feature type="domain" description="VWFD" evidence="30">
    <location>
        <begin position="2474"/>
        <end position="2654"/>
    </location>
</feature>
<dbReference type="PROSITE" id="PS51233">
    <property type="entry name" value="VWFD"/>
    <property type="match status" value="4"/>
</dbReference>
<dbReference type="Pfam" id="PF25960">
    <property type="entry name" value="Fn1-VW_OTOGL"/>
    <property type="match status" value="1"/>
</dbReference>
<dbReference type="EMBL" id="JAATJV010385499">
    <property type="protein sequence ID" value="MBZ3883163.1"/>
    <property type="molecule type" value="Genomic_DNA"/>
</dbReference>
<feature type="compositionally biased region" description="Low complexity" evidence="26">
    <location>
        <begin position="2064"/>
        <end position="2079"/>
    </location>
</feature>
<feature type="domain" description="VWFD" evidence="30">
    <location>
        <begin position="553"/>
        <end position="744"/>
    </location>
</feature>
<evidence type="ECO:0000256" key="21">
    <source>
        <dbReference type="ARBA" id="ARBA00057928"/>
    </source>
</evidence>
<evidence type="ECO:0000256" key="15">
    <source>
        <dbReference type="ARBA" id="ARBA00022837"/>
    </source>
</evidence>
<keyword evidence="13 27" id="KW-0732">Signal</keyword>
<feature type="region of interest" description="Disordered" evidence="26">
    <location>
        <begin position="2330"/>
        <end position="2402"/>
    </location>
</feature>
<dbReference type="GO" id="GO:0005794">
    <property type="term" value="C:Golgi apparatus"/>
    <property type="evidence" value="ECO:0007669"/>
    <property type="project" value="UniProtKB-SubCell"/>
</dbReference>
<dbReference type="SUPFAM" id="SSF47473">
    <property type="entry name" value="EF-hand"/>
    <property type="match status" value="1"/>
</dbReference>
<dbReference type="PROSITE" id="PS50222">
    <property type="entry name" value="EF_HAND_2"/>
    <property type="match status" value="2"/>
</dbReference>
<dbReference type="GO" id="GO:0005509">
    <property type="term" value="F:calcium ion binding"/>
    <property type="evidence" value="ECO:0007669"/>
    <property type="project" value="InterPro"/>
</dbReference>
<evidence type="ECO:0000256" key="18">
    <source>
        <dbReference type="ARBA" id="ARBA00023136"/>
    </source>
</evidence>
<dbReference type="InterPro" id="IPR011992">
    <property type="entry name" value="EF-hand-dom_pair"/>
</dbReference>
<dbReference type="InterPro" id="IPR014853">
    <property type="entry name" value="VWF/SSPO/ZAN-like_Cys-rich_dom"/>
</dbReference>
<feature type="region of interest" description="Disordered" evidence="26">
    <location>
        <begin position="2008"/>
        <end position="2079"/>
    </location>
</feature>
<accession>A0AA41N3U2</accession>
<keyword evidence="16" id="KW-0333">Golgi apparatus</keyword>
<comment type="similarity">
    <text evidence="22">Belongs to the otogelin family.</text>
</comment>
<keyword evidence="7" id="KW-0963">Cytoplasm</keyword>
<dbReference type="Proteomes" id="UP001166674">
    <property type="component" value="Unassembled WGS sequence"/>
</dbReference>
<evidence type="ECO:0000259" key="29">
    <source>
        <dbReference type="PROSITE" id="PS50222"/>
    </source>
</evidence>
<evidence type="ECO:0000259" key="30">
    <source>
        <dbReference type="PROSITE" id="PS51233"/>
    </source>
</evidence>
<keyword evidence="15" id="KW-0106">Calcium</keyword>
<feature type="chain" id="PRO_5041435859" description="Otogelin" evidence="27">
    <location>
        <begin position="25"/>
        <end position="3296"/>
    </location>
</feature>
<feature type="compositionally biased region" description="Low complexity" evidence="26">
    <location>
        <begin position="2137"/>
        <end position="2146"/>
    </location>
</feature>
<dbReference type="FunFam" id="2.10.25.10:FF:000531">
    <property type="entry name" value="otogelin"/>
    <property type="match status" value="1"/>
</dbReference>
<evidence type="ECO:0000256" key="5">
    <source>
        <dbReference type="ARBA" id="ARBA00008063"/>
    </source>
</evidence>